<reference evidence="3 4" key="1">
    <citation type="submission" date="2021-06" db="EMBL/GenBank/DDBJ databases">
        <authorList>
            <person name="Lee D.H."/>
        </authorList>
    </citation>
    <scope>NUCLEOTIDE SEQUENCE [LARGE SCALE GENOMIC DNA]</scope>
    <source>
        <strain evidence="3 4">MMS21-HV4-11</strain>
    </source>
</reference>
<feature type="domain" description="VWFA" evidence="2">
    <location>
        <begin position="28"/>
        <end position="229"/>
    </location>
</feature>
<dbReference type="InterPro" id="IPR002035">
    <property type="entry name" value="VWF_A"/>
</dbReference>
<dbReference type="Proteomes" id="UP000727907">
    <property type="component" value="Unassembled WGS sequence"/>
</dbReference>
<name>A0ABS6INJ2_9HYPH</name>
<evidence type="ECO:0000313" key="3">
    <source>
        <dbReference type="EMBL" id="MBU8876174.1"/>
    </source>
</evidence>
<organism evidence="3 4">
    <name type="scientific">Reyranella humidisoli</name>
    <dbReference type="NCBI Taxonomy" id="2849149"/>
    <lineage>
        <taxon>Bacteria</taxon>
        <taxon>Pseudomonadati</taxon>
        <taxon>Pseudomonadota</taxon>
        <taxon>Alphaproteobacteria</taxon>
        <taxon>Hyphomicrobiales</taxon>
        <taxon>Reyranellaceae</taxon>
        <taxon>Reyranella</taxon>
    </lineage>
</organism>
<evidence type="ECO:0000313" key="4">
    <source>
        <dbReference type="Proteomes" id="UP000727907"/>
    </source>
</evidence>
<protein>
    <submittedName>
        <fullName evidence="3">DUF1194 domain-containing protein</fullName>
    </submittedName>
</protein>
<dbReference type="InterPro" id="IPR010607">
    <property type="entry name" value="DUF1194"/>
</dbReference>
<evidence type="ECO:0000259" key="2">
    <source>
        <dbReference type="PROSITE" id="PS50234"/>
    </source>
</evidence>
<dbReference type="Pfam" id="PF06707">
    <property type="entry name" value="DUF1194"/>
    <property type="match status" value="1"/>
</dbReference>
<evidence type="ECO:0000256" key="1">
    <source>
        <dbReference type="SAM" id="SignalP"/>
    </source>
</evidence>
<dbReference type="RefSeq" id="WP_216964755.1">
    <property type="nucleotide sequence ID" value="NZ_JAHOPB010000002.1"/>
</dbReference>
<proteinExistence type="predicted"/>
<dbReference type="PROSITE" id="PS50234">
    <property type="entry name" value="VWFA"/>
    <property type="match status" value="1"/>
</dbReference>
<sequence>MARLVGLIALLFLALPAAAQDRKEVDLALVLAIDISGSIDPDEARLQREGYVEAFRDPVIVKAILGGNHGRIAVAYFEWSDSWIQKLLVDWTLLDSEAAIAAFTNRLADAPISISRRTSISGAIRYAIPMYGRIPYEAERKVLDISGDGSNNDGGLVTDIRRDALKERIIINGLPIMNGRPNPFGFPAEDDLDQYYLHCVTGGPRSFVEVARSFEDFPRAIRKKLLQEVADIGPLNDFDIGDLGAARDGVELAQSGGARRAVKADEDYTRFVRPEYELGCDVGERRSRDFWQRRFGVTPD</sequence>
<feature type="chain" id="PRO_5047527324" evidence="1">
    <location>
        <begin position="20"/>
        <end position="300"/>
    </location>
</feature>
<keyword evidence="4" id="KW-1185">Reference proteome</keyword>
<gene>
    <name evidence="3" type="ORF">KQ910_20545</name>
</gene>
<keyword evidence="1" id="KW-0732">Signal</keyword>
<accession>A0ABS6INJ2</accession>
<feature type="signal peptide" evidence="1">
    <location>
        <begin position="1"/>
        <end position="19"/>
    </location>
</feature>
<dbReference type="EMBL" id="JAHOPB010000002">
    <property type="protein sequence ID" value="MBU8876174.1"/>
    <property type="molecule type" value="Genomic_DNA"/>
</dbReference>
<comment type="caution">
    <text evidence="3">The sequence shown here is derived from an EMBL/GenBank/DDBJ whole genome shotgun (WGS) entry which is preliminary data.</text>
</comment>